<evidence type="ECO:0000256" key="5">
    <source>
        <dbReference type="ARBA" id="ARBA00022448"/>
    </source>
</evidence>
<feature type="transmembrane region" description="Helical" evidence="13">
    <location>
        <begin position="105"/>
        <end position="125"/>
    </location>
</feature>
<dbReference type="EMBL" id="JBIGHW010000012">
    <property type="protein sequence ID" value="MFG6442763.1"/>
    <property type="molecule type" value="Genomic_DNA"/>
</dbReference>
<evidence type="ECO:0000256" key="13">
    <source>
        <dbReference type="SAM" id="Phobius"/>
    </source>
</evidence>
<sequence length="224" mass="23214">MSAGVSARLLLWRELRLALRRPTQGLLPLVFFIVAASLFPLGVGPEPQRLREMAGGVIWVCALLAALLSLHALFEADAQDGTLDQLLMAPHSALRLAAVKAASHWLIHGLPLLLVAPLLGLMFGLPVSELGLLSLTLLLGTPLLSLLGGLAAALTLGLRHGALLNLLIVLPLAVPVLIFGSGALAARQAGLAVDGHLSLLAALLLAALLCVPWATAAALRISLS</sequence>
<gene>
    <name evidence="14" type="primary">ccmB</name>
    <name evidence="14" type="ORF">ACG0Z3_18905</name>
</gene>
<feature type="transmembrane region" description="Helical" evidence="13">
    <location>
        <begin position="162"/>
        <end position="185"/>
    </location>
</feature>
<keyword evidence="6 12" id="KW-1003">Cell membrane</keyword>
<keyword evidence="7 12" id="KW-0997">Cell inner membrane</keyword>
<dbReference type="PIRSF" id="PIRSF002764">
    <property type="entry name" value="CcmB"/>
    <property type="match status" value="1"/>
</dbReference>
<feature type="transmembrane region" description="Helical" evidence="13">
    <location>
        <begin position="132"/>
        <end position="156"/>
    </location>
</feature>
<evidence type="ECO:0000256" key="2">
    <source>
        <dbReference type="ARBA" id="ARBA00004429"/>
    </source>
</evidence>
<comment type="subcellular location">
    <subcellularLocation>
        <location evidence="2">Cell inner membrane</location>
        <topology evidence="2">Multi-pass membrane protein</topology>
    </subcellularLocation>
</comment>
<keyword evidence="11 12" id="KW-0472">Membrane</keyword>
<comment type="caution">
    <text evidence="14">The sequence shown here is derived from an EMBL/GenBank/DDBJ whole genome shotgun (WGS) entry which is preliminary data.</text>
</comment>
<protein>
    <recommendedName>
        <fullName evidence="4 12">Heme exporter protein B</fullName>
    </recommendedName>
</protein>
<comment type="similarity">
    <text evidence="3 12">Belongs to the CcmB/CycW/HelB family.</text>
</comment>
<evidence type="ECO:0000256" key="10">
    <source>
        <dbReference type="ARBA" id="ARBA00022989"/>
    </source>
</evidence>
<dbReference type="NCBIfam" id="TIGR01190">
    <property type="entry name" value="ccmB"/>
    <property type="match status" value="1"/>
</dbReference>
<evidence type="ECO:0000256" key="4">
    <source>
        <dbReference type="ARBA" id="ARBA00016452"/>
    </source>
</evidence>
<dbReference type="PANTHER" id="PTHR30070:SF1">
    <property type="entry name" value="CYTOCHROME C BIOGENESIS B-RELATED"/>
    <property type="match status" value="1"/>
</dbReference>
<organism evidence="14 15">
    <name type="scientific">Pelomonas margarita</name>
    <dbReference type="NCBI Taxonomy" id="3299031"/>
    <lineage>
        <taxon>Bacteria</taxon>
        <taxon>Pseudomonadati</taxon>
        <taxon>Pseudomonadota</taxon>
        <taxon>Betaproteobacteria</taxon>
        <taxon>Burkholderiales</taxon>
        <taxon>Sphaerotilaceae</taxon>
        <taxon>Roseateles</taxon>
    </lineage>
</organism>
<dbReference type="RefSeq" id="WP_394400330.1">
    <property type="nucleotide sequence ID" value="NZ_JBIGHW010000012.1"/>
</dbReference>
<keyword evidence="5 12" id="KW-0813">Transport</keyword>
<feature type="transmembrane region" description="Helical" evidence="13">
    <location>
        <begin position="56"/>
        <end position="74"/>
    </location>
</feature>
<evidence type="ECO:0000256" key="8">
    <source>
        <dbReference type="ARBA" id="ARBA00022692"/>
    </source>
</evidence>
<evidence type="ECO:0000256" key="12">
    <source>
        <dbReference type="PIRNR" id="PIRNR002764"/>
    </source>
</evidence>
<evidence type="ECO:0000256" key="1">
    <source>
        <dbReference type="ARBA" id="ARBA00002442"/>
    </source>
</evidence>
<evidence type="ECO:0000256" key="6">
    <source>
        <dbReference type="ARBA" id="ARBA00022475"/>
    </source>
</evidence>
<accession>A0ABW7FN47</accession>
<dbReference type="PRINTS" id="PR01414">
    <property type="entry name" value="CCMBBIOGNSIS"/>
</dbReference>
<evidence type="ECO:0000256" key="3">
    <source>
        <dbReference type="ARBA" id="ARBA00010544"/>
    </source>
</evidence>
<keyword evidence="8 13" id="KW-0812">Transmembrane</keyword>
<name>A0ABW7FN47_9BURK</name>
<keyword evidence="9 12" id="KW-0201">Cytochrome c-type biogenesis</keyword>
<evidence type="ECO:0000256" key="9">
    <source>
        <dbReference type="ARBA" id="ARBA00022748"/>
    </source>
</evidence>
<evidence type="ECO:0000256" key="7">
    <source>
        <dbReference type="ARBA" id="ARBA00022519"/>
    </source>
</evidence>
<comment type="function">
    <text evidence="1 12">Required for the export of heme to the periplasm for the biogenesis of c-type cytochromes.</text>
</comment>
<dbReference type="Pfam" id="PF03379">
    <property type="entry name" value="CcmB"/>
    <property type="match status" value="1"/>
</dbReference>
<keyword evidence="10 13" id="KW-1133">Transmembrane helix</keyword>
<evidence type="ECO:0000256" key="11">
    <source>
        <dbReference type="ARBA" id="ARBA00023136"/>
    </source>
</evidence>
<dbReference type="InterPro" id="IPR003544">
    <property type="entry name" value="Cyt_c_biogenesis_CcmB"/>
</dbReference>
<feature type="transmembrane region" description="Helical" evidence="13">
    <location>
        <begin position="197"/>
        <end position="219"/>
    </location>
</feature>
<dbReference type="PANTHER" id="PTHR30070">
    <property type="entry name" value="HEME EXPORTER PROTEIN B"/>
    <property type="match status" value="1"/>
</dbReference>
<dbReference type="Proteomes" id="UP001606301">
    <property type="component" value="Unassembled WGS sequence"/>
</dbReference>
<dbReference type="InterPro" id="IPR026031">
    <property type="entry name" value="Cyt_c_CcmB_bac"/>
</dbReference>
<feature type="transmembrane region" description="Helical" evidence="13">
    <location>
        <begin position="25"/>
        <end position="44"/>
    </location>
</feature>
<evidence type="ECO:0000313" key="14">
    <source>
        <dbReference type="EMBL" id="MFG6442763.1"/>
    </source>
</evidence>
<reference evidence="14 15" key="1">
    <citation type="submission" date="2024-08" db="EMBL/GenBank/DDBJ databases">
        <authorList>
            <person name="Lu H."/>
        </authorList>
    </citation>
    <scope>NUCLEOTIDE SEQUENCE [LARGE SCALE GENOMIC DNA]</scope>
    <source>
        <strain evidence="14 15">LKC17W</strain>
    </source>
</reference>
<keyword evidence="15" id="KW-1185">Reference proteome</keyword>
<proteinExistence type="inferred from homology"/>
<evidence type="ECO:0000313" key="15">
    <source>
        <dbReference type="Proteomes" id="UP001606301"/>
    </source>
</evidence>